<dbReference type="Pfam" id="PF00892">
    <property type="entry name" value="EamA"/>
    <property type="match status" value="2"/>
</dbReference>
<protein>
    <submittedName>
        <fullName evidence="9">EamA-like transporter family protein</fullName>
    </submittedName>
</protein>
<keyword evidence="4 7" id="KW-0812">Transmembrane</keyword>
<keyword evidence="6 7" id="KW-0472">Membrane</keyword>
<feature type="transmembrane region" description="Helical" evidence="7">
    <location>
        <begin position="42"/>
        <end position="60"/>
    </location>
</feature>
<feature type="transmembrane region" description="Helical" evidence="7">
    <location>
        <begin position="183"/>
        <end position="202"/>
    </location>
</feature>
<dbReference type="PANTHER" id="PTHR42920:SF5">
    <property type="entry name" value="EAMA DOMAIN-CONTAINING PROTEIN"/>
    <property type="match status" value="1"/>
</dbReference>
<dbReference type="PANTHER" id="PTHR42920">
    <property type="entry name" value="OS03G0707200 PROTEIN-RELATED"/>
    <property type="match status" value="1"/>
</dbReference>
<dbReference type="EMBL" id="CTEF01000004">
    <property type="protein sequence ID" value="CQD20484.1"/>
    <property type="molecule type" value="Genomic_DNA"/>
</dbReference>
<feature type="transmembrane region" description="Helical" evidence="7">
    <location>
        <begin position="72"/>
        <end position="91"/>
    </location>
</feature>
<proteinExistence type="inferred from homology"/>
<dbReference type="Proteomes" id="UP000182227">
    <property type="component" value="Unassembled WGS sequence"/>
</dbReference>
<dbReference type="GO" id="GO:0005886">
    <property type="term" value="C:plasma membrane"/>
    <property type="evidence" value="ECO:0007669"/>
    <property type="project" value="UniProtKB-SubCell"/>
</dbReference>
<evidence type="ECO:0000256" key="3">
    <source>
        <dbReference type="ARBA" id="ARBA00022475"/>
    </source>
</evidence>
<evidence type="ECO:0000313" key="10">
    <source>
        <dbReference type="Proteomes" id="UP000182227"/>
    </source>
</evidence>
<sequence length="359" mass="37760">MSGHTLVLVTRRSTDLCLLAVAAAWGSSYLTTKEIASPDGVFVLLGVRFTLATAVLATVLWRRLAGLTRAEVVSGALGGILLAAVCVAETFGVTMTSASNAGLIMALTIVATPMIQRHRVGRTFYGAAAVAVLGCVLLTQSGGLAAPRAGDIVIAVAAGLRAVHVTVMARMSEADRIDSARTTLVQLCTVATVALTLTAASGQSPAAVTKAYEPSDWVLLAYLSVVCTVFAFLVQLRALGATSPARVSLLVGTEPLWAAVIGVAVAGDPVTLGGGRHGWGARSCPRSRDRARFVATDPVALPGSRRCVARARRREKSRPHSACYWECVSQRLLDFDWNFRAPRLPANSGRAGRWVLLSR</sequence>
<evidence type="ECO:0000313" key="9">
    <source>
        <dbReference type="EMBL" id="CQD20484.1"/>
    </source>
</evidence>
<dbReference type="InterPro" id="IPR000620">
    <property type="entry name" value="EamA_dom"/>
</dbReference>
<evidence type="ECO:0000256" key="4">
    <source>
        <dbReference type="ARBA" id="ARBA00022692"/>
    </source>
</evidence>
<feature type="domain" description="EamA" evidence="8">
    <location>
        <begin position="14"/>
        <end position="135"/>
    </location>
</feature>
<evidence type="ECO:0000256" key="2">
    <source>
        <dbReference type="ARBA" id="ARBA00007362"/>
    </source>
</evidence>
<feature type="transmembrane region" description="Helical" evidence="7">
    <location>
        <begin position="124"/>
        <end position="146"/>
    </location>
</feature>
<dbReference type="AlphaFoldDB" id="A0A0U1DR58"/>
<dbReference type="InterPro" id="IPR037185">
    <property type="entry name" value="EmrE-like"/>
</dbReference>
<gene>
    <name evidence="9" type="ORF">BN970_04681</name>
</gene>
<comment type="similarity">
    <text evidence="2">Belongs to the EamA transporter family.</text>
</comment>
<accession>A0A0U1DR58</accession>
<dbReference type="SUPFAM" id="SSF103481">
    <property type="entry name" value="Multidrug resistance efflux transporter EmrE"/>
    <property type="match status" value="1"/>
</dbReference>
<feature type="domain" description="EamA" evidence="8">
    <location>
        <begin position="150"/>
        <end position="272"/>
    </location>
</feature>
<evidence type="ECO:0000256" key="6">
    <source>
        <dbReference type="ARBA" id="ARBA00023136"/>
    </source>
</evidence>
<evidence type="ECO:0000256" key="1">
    <source>
        <dbReference type="ARBA" id="ARBA00004651"/>
    </source>
</evidence>
<organism evidence="9 10">
    <name type="scientific">Mycolicibacterium conceptionense</name>
    <dbReference type="NCBI Taxonomy" id="451644"/>
    <lineage>
        <taxon>Bacteria</taxon>
        <taxon>Bacillati</taxon>
        <taxon>Actinomycetota</taxon>
        <taxon>Actinomycetes</taxon>
        <taxon>Mycobacteriales</taxon>
        <taxon>Mycobacteriaceae</taxon>
        <taxon>Mycolicibacterium</taxon>
    </lineage>
</organism>
<evidence type="ECO:0000256" key="5">
    <source>
        <dbReference type="ARBA" id="ARBA00022989"/>
    </source>
</evidence>
<reference evidence="9 10" key="1">
    <citation type="submission" date="2015-03" db="EMBL/GenBank/DDBJ databases">
        <authorList>
            <person name="Murphy D."/>
        </authorList>
    </citation>
    <scope>NUCLEOTIDE SEQUENCE [LARGE SCALE GENOMIC DNA]</scope>
    <source>
        <strain evidence="9 10">D16</strain>
    </source>
</reference>
<name>A0A0U1DR58_9MYCO</name>
<keyword evidence="3" id="KW-1003">Cell membrane</keyword>
<dbReference type="InterPro" id="IPR051258">
    <property type="entry name" value="Diverse_Substrate_Transporter"/>
</dbReference>
<evidence type="ECO:0000259" key="8">
    <source>
        <dbReference type="Pfam" id="PF00892"/>
    </source>
</evidence>
<keyword evidence="5 7" id="KW-1133">Transmembrane helix</keyword>
<feature type="transmembrane region" description="Helical" evidence="7">
    <location>
        <begin position="217"/>
        <end position="236"/>
    </location>
</feature>
<evidence type="ECO:0000256" key="7">
    <source>
        <dbReference type="SAM" id="Phobius"/>
    </source>
</evidence>
<comment type="subcellular location">
    <subcellularLocation>
        <location evidence="1">Cell membrane</location>
        <topology evidence="1">Multi-pass membrane protein</topology>
    </subcellularLocation>
</comment>